<dbReference type="InterPro" id="IPR017951">
    <property type="entry name" value="Urease_asu_c"/>
</dbReference>
<dbReference type="InterPro" id="IPR032466">
    <property type="entry name" value="Metal_Hydrolase"/>
</dbReference>
<feature type="binding site" evidence="1">
    <location>
        <position position="84"/>
    </location>
    <ligand>
        <name>substrate</name>
    </ligand>
</feature>
<dbReference type="InterPro" id="IPR006680">
    <property type="entry name" value="Amidohydro-rel"/>
</dbReference>
<dbReference type="Proteomes" id="UP000053989">
    <property type="component" value="Unassembled WGS sequence"/>
</dbReference>
<dbReference type="MEROPS" id="M38.982"/>
<feature type="region of interest" description="Disordered" evidence="2">
    <location>
        <begin position="1"/>
        <end position="37"/>
    </location>
</feature>
<protein>
    <recommendedName>
        <fullName evidence="3">Urease domain-containing protein</fullName>
    </recommendedName>
</protein>
<dbReference type="AlphaFoldDB" id="A0A0C2ZE73"/>
<feature type="non-terminal residue" evidence="4">
    <location>
        <position position="141"/>
    </location>
</feature>
<dbReference type="PANTHER" id="PTHR43440">
    <property type="entry name" value="UREASE"/>
    <property type="match status" value="1"/>
</dbReference>
<dbReference type="EMBL" id="KN822067">
    <property type="protein sequence ID" value="KIM60043.1"/>
    <property type="molecule type" value="Genomic_DNA"/>
</dbReference>
<keyword evidence="5" id="KW-1185">Reference proteome</keyword>
<reference evidence="4 5" key="1">
    <citation type="submission" date="2014-04" db="EMBL/GenBank/DDBJ databases">
        <authorList>
            <consortium name="DOE Joint Genome Institute"/>
            <person name="Kuo A."/>
            <person name="Kohler A."/>
            <person name="Nagy L.G."/>
            <person name="Floudas D."/>
            <person name="Copeland A."/>
            <person name="Barry K.W."/>
            <person name="Cichocki N."/>
            <person name="Veneault-Fourrey C."/>
            <person name="LaButti K."/>
            <person name="Lindquist E.A."/>
            <person name="Lipzen A."/>
            <person name="Lundell T."/>
            <person name="Morin E."/>
            <person name="Murat C."/>
            <person name="Sun H."/>
            <person name="Tunlid A."/>
            <person name="Henrissat B."/>
            <person name="Grigoriev I.V."/>
            <person name="Hibbett D.S."/>
            <person name="Martin F."/>
            <person name="Nordberg H.P."/>
            <person name="Cantor M.N."/>
            <person name="Hua S.X."/>
        </authorList>
    </citation>
    <scope>NUCLEOTIDE SEQUENCE [LARGE SCALE GENOMIC DNA]</scope>
    <source>
        <strain evidence="4 5">Foug A</strain>
    </source>
</reference>
<reference evidence="5" key="2">
    <citation type="submission" date="2015-01" db="EMBL/GenBank/DDBJ databases">
        <title>Evolutionary Origins and Diversification of the Mycorrhizal Mutualists.</title>
        <authorList>
            <consortium name="DOE Joint Genome Institute"/>
            <consortium name="Mycorrhizal Genomics Consortium"/>
            <person name="Kohler A."/>
            <person name="Kuo A."/>
            <person name="Nagy L.G."/>
            <person name="Floudas D."/>
            <person name="Copeland A."/>
            <person name="Barry K.W."/>
            <person name="Cichocki N."/>
            <person name="Veneault-Fourrey C."/>
            <person name="LaButti K."/>
            <person name="Lindquist E.A."/>
            <person name="Lipzen A."/>
            <person name="Lundell T."/>
            <person name="Morin E."/>
            <person name="Murat C."/>
            <person name="Riley R."/>
            <person name="Ohm R."/>
            <person name="Sun H."/>
            <person name="Tunlid A."/>
            <person name="Henrissat B."/>
            <person name="Grigoriev I.V."/>
            <person name="Hibbett D.S."/>
            <person name="Martin F."/>
        </authorList>
    </citation>
    <scope>NUCLEOTIDE SEQUENCE [LARGE SCALE GENOMIC DNA]</scope>
    <source>
        <strain evidence="5">Foug A</strain>
    </source>
</reference>
<evidence type="ECO:0000313" key="5">
    <source>
        <dbReference type="Proteomes" id="UP000053989"/>
    </source>
</evidence>
<feature type="compositionally biased region" description="Polar residues" evidence="2">
    <location>
        <begin position="1"/>
        <end position="10"/>
    </location>
</feature>
<proteinExistence type="predicted"/>
<evidence type="ECO:0000313" key="4">
    <source>
        <dbReference type="EMBL" id="KIM60043.1"/>
    </source>
</evidence>
<dbReference type="PROSITE" id="PS51368">
    <property type="entry name" value="UREASE_3"/>
    <property type="match status" value="1"/>
</dbReference>
<dbReference type="STRING" id="1036808.A0A0C2ZE73"/>
<dbReference type="PANTHER" id="PTHR43440:SF1">
    <property type="entry name" value="UREASE"/>
    <property type="match status" value="1"/>
</dbReference>
<organism evidence="4 5">
    <name type="scientific">Scleroderma citrinum Foug A</name>
    <dbReference type="NCBI Taxonomy" id="1036808"/>
    <lineage>
        <taxon>Eukaryota</taxon>
        <taxon>Fungi</taxon>
        <taxon>Dikarya</taxon>
        <taxon>Basidiomycota</taxon>
        <taxon>Agaricomycotina</taxon>
        <taxon>Agaricomycetes</taxon>
        <taxon>Agaricomycetidae</taxon>
        <taxon>Boletales</taxon>
        <taxon>Sclerodermatineae</taxon>
        <taxon>Sclerodermataceae</taxon>
        <taxon>Scleroderma</taxon>
    </lineage>
</organism>
<gene>
    <name evidence="4" type="ORF">SCLCIDRAFT_1185357</name>
</gene>
<feature type="domain" description="Urease" evidence="3">
    <location>
        <begin position="64"/>
        <end position="133"/>
    </location>
</feature>
<dbReference type="Gene3D" id="3.20.20.140">
    <property type="entry name" value="Metal-dependent hydrolases"/>
    <property type="match status" value="1"/>
</dbReference>
<dbReference type="HOGENOM" id="CLU_1830057_0_0_1"/>
<dbReference type="SUPFAM" id="SSF51556">
    <property type="entry name" value="Metallo-dependent hydrolases"/>
    <property type="match status" value="1"/>
</dbReference>
<dbReference type="GO" id="GO:0016151">
    <property type="term" value="F:nickel cation binding"/>
    <property type="evidence" value="ECO:0007669"/>
    <property type="project" value="InterPro"/>
</dbReference>
<feature type="compositionally biased region" description="Basic and acidic residues" evidence="2">
    <location>
        <begin position="18"/>
        <end position="37"/>
    </location>
</feature>
<evidence type="ECO:0000259" key="3">
    <source>
        <dbReference type="PROSITE" id="PS51368"/>
    </source>
</evidence>
<accession>A0A0C2ZE73</accession>
<dbReference type="Pfam" id="PF01979">
    <property type="entry name" value="Amidohydro_1"/>
    <property type="match status" value="1"/>
</dbReference>
<name>A0A0C2ZE73_9AGAM</name>
<dbReference type="InParanoid" id="A0A0C2ZE73"/>
<dbReference type="InterPro" id="IPR050112">
    <property type="entry name" value="Urease_alpha_subunit"/>
</dbReference>
<dbReference type="GO" id="GO:0009039">
    <property type="term" value="F:urease activity"/>
    <property type="evidence" value="ECO:0007669"/>
    <property type="project" value="InterPro"/>
</dbReference>
<comment type="caution">
    <text evidence="1">Lacks conserved residue(s) required for the propagation of feature annotation.</text>
</comment>
<dbReference type="OrthoDB" id="1708534at2759"/>
<evidence type="ECO:0000256" key="1">
    <source>
        <dbReference type="PROSITE-ProRule" id="PRU00700"/>
    </source>
</evidence>
<evidence type="ECO:0000256" key="2">
    <source>
        <dbReference type="SAM" id="MobiDB-lite"/>
    </source>
</evidence>
<sequence>MPSTLMSSICPQLVPKPSRYDDNDQGRDRPERGYQRDDVHVEPVLYPAYVGCDRWSPNEFCVYGEGGSGIAAMEEAGAADLKVHEDWGSTPAAISKCLDVADMYDVQVNIHWMSTIGAFGGRTTHTYHTEGAGAYILLSHG</sequence>